<name>A0AC35TQK6_9BILA</name>
<evidence type="ECO:0000313" key="2">
    <source>
        <dbReference type="WBParaSite" id="RSKR_0000315600.1"/>
    </source>
</evidence>
<reference evidence="2" key="1">
    <citation type="submission" date="2016-11" db="UniProtKB">
        <authorList>
            <consortium name="WormBaseParasite"/>
        </authorList>
    </citation>
    <scope>IDENTIFICATION</scope>
    <source>
        <strain evidence="2">KR3021</strain>
    </source>
</reference>
<dbReference type="WBParaSite" id="RSKR_0000315600.1">
    <property type="protein sequence ID" value="RSKR_0000315600.1"/>
    <property type="gene ID" value="RSKR_0000315600"/>
</dbReference>
<organism evidence="1 2">
    <name type="scientific">Rhabditophanes sp. KR3021</name>
    <dbReference type="NCBI Taxonomy" id="114890"/>
    <lineage>
        <taxon>Eukaryota</taxon>
        <taxon>Metazoa</taxon>
        <taxon>Ecdysozoa</taxon>
        <taxon>Nematoda</taxon>
        <taxon>Chromadorea</taxon>
        <taxon>Rhabditida</taxon>
        <taxon>Tylenchina</taxon>
        <taxon>Panagrolaimomorpha</taxon>
        <taxon>Strongyloidoidea</taxon>
        <taxon>Alloionematidae</taxon>
        <taxon>Rhabditophanes</taxon>
    </lineage>
</organism>
<dbReference type="Proteomes" id="UP000095286">
    <property type="component" value="Unplaced"/>
</dbReference>
<sequence length="487" mass="55275">MPNPKQNPATTKIKAKTTKKDLRSSNAIQTAEENILDTRGKIPLSITPLVDVKKRKKVTGLSKMRSKELDKTLDTDEPLGNSKKVSGEAKKAAGRKSDLNDSKEPKAAENPKKPRTYMRVLDVEAEEGYSKKKPENADDSNIGMVSQMSKIGGDGKLAYIDIVMGTKFNDYRYAHDFKKQGDIKAADYYCPRVQKKNRYDDIRCIRKTRVILPPSGYKKDNVATFRGGKSKLSSAGKENFDGDSYINANHIKSDFSPTKFIACQGPIEETIPDFWHMIVTHKVPIIVMLCNLVEDGDEKCSQYWPNFAESKVYGEYTVTSEADEPSPFLQTTLRKFKVVSPKEVRVVKQYQVTNWADHYCPPSVVEIVKLMRSCVNESKTSPIVTHCSAGVGRTGSFICIWYIAEKYRASMANVDVMKSIEEVRKQRSLSVQTRIQFIFLKIAIIQYWFDEKIVAETPKSTQFITDISRKMEVMTNKLLERKKKHVQ</sequence>
<protein>
    <submittedName>
        <fullName evidence="2">Tyrosine-protein phosphatase domain-containing protein</fullName>
    </submittedName>
</protein>
<accession>A0AC35TQK6</accession>
<proteinExistence type="predicted"/>
<evidence type="ECO:0000313" key="1">
    <source>
        <dbReference type="Proteomes" id="UP000095286"/>
    </source>
</evidence>